<evidence type="ECO:0000313" key="5">
    <source>
        <dbReference type="EMBL" id="KAG0317181.1"/>
    </source>
</evidence>
<dbReference type="AlphaFoldDB" id="A0A9P6RGC9"/>
<evidence type="ECO:0000256" key="2">
    <source>
        <dbReference type="ARBA" id="ARBA00022737"/>
    </source>
</evidence>
<accession>A0A9P6RGC9</accession>
<evidence type="ECO:0008006" key="7">
    <source>
        <dbReference type="Google" id="ProtNLM"/>
    </source>
</evidence>
<feature type="compositionally biased region" description="Low complexity" evidence="3">
    <location>
        <begin position="324"/>
        <end position="339"/>
    </location>
</feature>
<gene>
    <name evidence="5" type="ORF">BGZ97_005781</name>
</gene>
<dbReference type="Gene3D" id="1.20.5.510">
    <property type="entry name" value="Single helix bin"/>
    <property type="match status" value="1"/>
</dbReference>
<dbReference type="Proteomes" id="UP000823405">
    <property type="component" value="Unassembled WGS sequence"/>
</dbReference>
<feature type="compositionally biased region" description="Polar residues" evidence="3">
    <location>
        <begin position="483"/>
        <end position="505"/>
    </location>
</feature>
<feature type="region of interest" description="Disordered" evidence="3">
    <location>
        <begin position="399"/>
        <end position="521"/>
    </location>
</feature>
<organism evidence="5 6">
    <name type="scientific">Linnemannia gamsii</name>
    <dbReference type="NCBI Taxonomy" id="64522"/>
    <lineage>
        <taxon>Eukaryota</taxon>
        <taxon>Fungi</taxon>
        <taxon>Fungi incertae sedis</taxon>
        <taxon>Mucoromycota</taxon>
        <taxon>Mortierellomycotina</taxon>
        <taxon>Mortierellomycetes</taxon>
        <taxon>Mortierellales</taxon>
        <taxon>Mortierellaceae</taxon>
        <taxon>Linnemannia</taxon>
    </lineage>
</organism>
<keyword evidence="4" id="KW-0812">Transmembrane</keyword>
<keyword evidence="1" id="KW-0880">Kelch repeat</keyword>
<dbReference type="SUPFAM" id="SSF50965">
    <property type="entry name" value="Galactose oxidase, central domain"/>
    <property type="match status" value="2"/>
</dbReference>
<keyword evidence="6" id="KW-1185">Reference proteome</keyword>
<feature type="transmembrane region" description="Helical" evidence="4">
    <location>
        <begin position="365"/>
        <end position="390"/>
    </location>
</feature>
<name>A0A9P6RGC9_9FUNG</name>
<dbReference type="Gene3D" id="2.120.10.80">
    <property type="entry name" value="Kelch-type beta propeller"/>
    <property type="match status" value="1"/>
</dbReference>
<feature type="compositionally biased region" description="Low complexity" evidence="3">
    <location>
        <begin position="463"/>
        <end position="482"/>
    </location>
</feature>
<feature type="compositionally biased region" description="Polar residues" evidence="3">
    <location>
        <begin position="441"/>
        <end position="452"/>
    </location>
</feature>
<dbReference type="InterPro" id="IPR015915">
    <property type="entry name" value="Kelch-typ_b-propeller"/>
</dbReference>
<dbReference type="InterPro" id="IPR011043">
    <property type="entry name" value="Gal_Oxase/kelch_b-propeller"/>
</dbReference>
<reference evidence="5" key="1">
    <citation type="journal article" date="2020" name="Fungal Divers.">
        <title>Resolving the Mortierellaceae phylogeny through synthesis of multi-gene phylogenetics and phylogenomics.</title>
        <authorList>
            <person name="Vandepol N."/>
            <person name="Liber J."/>
            <person name="Desiro A."/>
            <person name="Na H."/>
            <person name="Kennedy M."/>
            <person name="Barry K."/>
            <person name="Grigoriev I.V."/>
            <person name="Miller A.N."/>
            <person name="O'Donnell K."/>
            <person name="Stajich J.E."/>
            <person name="Bonito G."/>
        </authorList>
    </citation>
    <scope>NUCLEOTIDE SEQUENCE</scope>
    <source>
        <strain evidence="5">NVP60</strain>
    </source>
</reference>
<sequence length="521" mass="56076">MAYFPAYTTVDESTFYIQGGSNVSSSADVYTQFYALDLTQSWNTSTPLWTEVNTTGTFPGRLRALWHSISVSKDQKSLSFWDMYKAPVYSIGFHIDNGSWADMPAPPPLKTALLGVCKAVTDPTTDRVYIPGGAAGNKMLVYDPVFKNTTTIAMPTGRNSTSWTYYTFAWNTVRRSFLLFGGFASGAELASPGSAGPVLYEYSPAAATPWIALNTSGAAPPMLAGSCMVSAHNGTKMLVFGGTFGLTTFGTLFILDVATMSWKQGPSSPPRVGMACSVSGDNFIVWGGASWNNSATTAVLSDAPIIYNINSTQWTTTFVAKIKPSPTTTTEASTAATKPVETGHSGTGGTDKGTETSSEESTNSAAIIGGSVGGGVLLLLLIAGGIFFCLRRRRAQQQQQQGKEMQEEAPAKRTQFRIVQQPPTDETLEPTFYPSRPFRITPSTSHSNSNKNAQKRNEQNQKQDSWSAPSDWSSSPTQSVDSFSTPSTPTLDASSNPNTANTTLLPQHYITLKPSQRARQR</sequence>
<evidence type="ECO:0000313" key="6">
    <source>
        <dbReference type="Proteomes" id="UP000823405"/>
    </source>
</evidence>
<feature type="region of interest" description="Disordered" evidence="3">
    <location>
        <begin position="324"/>
        <end position="362"/>
    </location>
</feature>
<dbReference type="EMBL" id="JAAAIN010000259">
    <property type="protein sequence ID" value="KAG0317181.1"/>
    <property type="molecule type" value="Genomic_DNA"/>
</dbReference>
<evidence type="ECO:0000256" key="4">
    <source>
        <dbReference type="SAM" id="Phobius"/>
    </source>
</evidence>
<keyword evidence="4" id="KW-0472">Membrane</keyword>
<comment type="caution">
    <text evidence="5">The sequence shown here is derived from an EMBL/GenBank/DDBJ whole genome shotgun (WGS) entry which is preliminary data.</text>
</comment>
<dbReference type="OrthoDB" id="432528at2759"/>
<evidence type="ECO:0000256" key="3">
    <source>
        <dbReference type="SAM" id="MobiDB-lite"/>
    </source>
</evidence>
<proteinExistence type="predicted"/>
<keyword evidence="4" id="KW-1133">Transmembrane helix</keyword>
<protein>
    <recommendedName>
        <fullName evidence="7">Galactose oxidase</fullName>
    </recommendedName>
</protein>
<dbReference type="PANTHER" id="PTHR46093:SF18">
    <property type="entry name" value="FIBRONECTIN TYPE-III DOMAIN-CONTAINING PROTEIN"/>
    <property type="match status" value="1"/>
</dbReference>
<keyword evidence="2" id="KW-0677">Repeat</keyword>
<evidence type="ECO:0000256" key="1">
    <source>
        <dbReference type="ARBA" id="ARBA00022441"/>
    </source>
</evidence>
<dbReference type="Pfam" id="PF24681">
    <property type="entry name" value="Kelch_KLHDC2_KLHL20_DRC7"/>
    <property type="match status" value="1"/>
</dbReference>
<dbReference type="PANTHER" id="PTHR46093">
    <property type="entry name" value="ACYL-COA-BINDING DOMAIN-CONTAINING PROTEIN 5"/>
    <property type="match status" value="1"/>
</dbReference>